<evidence type="ECO:0000313" key="1">
    <source>
        <dbReference type="EMBL" id="PSW03965.1"/>
    </source>
</evidence>
<dbReference type="PROSITE" id="PS00018">
    <property type="entry name" value="EF_HAND_1"/>
    <property type="match status" value="1"/>
</dbReference>
<dbReference type="OrthoDB" id="5809593at2"/>
<dbReference type="Proteomes" id="UP000241346">
    <property type="component" value="Unassembled WGS sequence"/>
</dbReference>
<comment type="caution">
    <text evidence="1">The sequence shown here is derived from an EMBL/GenBank/DDBJ whole genome shotgun (WGS) entry which is preliminary data.</text>
</comment>
<dbReference type="AlphaFoldDB" id="A0A2T3MVQ3"/>
<proteinExistence type="predicted"/>
<reference evidence="1 2" key="1">
    <citation type="submission" date="2018-03" db="EMBL/GenBank/DDBJ databases">
        <title>Whole genome sequencing of Histamine producing bacteria.</title>
        <authorList>
            <person name="Butler K."/>
        </authorList>
    </citation>
    <scope>NUCLEOTIDE SEQUENCE [LARGE SCALE GENOMIC DNA]</scope>
    <source>
        <strain evidence="1 2">DSM 19138</strain>
    </source>
</reference>
<dbReference type="InterPro" id="IPR018247">
    <property type="entry name" value="EF_Hand_1_Ca_BS"/>
</dbReference>
<gene>
    <name evidence="1" type="ORF">C9J01_28655</name>
</gene>
<name>A0A2T3MVQ3_9GAMM</name>
<evidence type="ECO:0000313" key="2">
    <source>
        <dbReference type="Proteomes" id="UP000241346"/>
    </source>
</evidence>
<evidence type="ECO:0008006" key="3">
    <source>
        <dbReference type="Google" id="ProtNLM"/>
    </source>
</evidence>
<protein>
    <recommendedName>
        <fullName evidence="3">EF-hand domain-containing protein</fullName>
    </recommendedName>
</protein>
<dbReference type="EMBL" id="PYMB01000044">
    <property type="protein sequence ID" value="PSW03965.1"/>
    <property type="molecule type" value="Genomic_DNA"/>
</dbReference>
<organism evidence="1 2">
    <name type="scientific">Photobacterium rosenbergii</name>
    <dbReference type="NCBI Taxonomy" id="294936"/>
    <lineage>
        <taxon>Bacteria</taxon>
        <taxon>Pseudomonadati</taxon>
        <taxon>Pseudomonadota</taxon>
        <taxon>Gammaproteobacteria</taxon>
        <taxon>Vibrionales</taxon>
        <taxon>Vibrionaceae</taxon>
        <taxon>Photobacterium</taxon>
    </lineage>
</organism>
<dbReference type="RefSeq" id="WP_107301468.1">
    <property type="nucleotide sequence ID" value="NZ_PYMB01000044.1"/>
</dbReference>
<sequence>MLRTVVWLGGLLLLLPDGLAQVYPSTGTAWVLPGSWQDTVIDGKPASAKQLKLWENQHADVVFGSMQDRAMNQSMNAMGYMYAHKFDCRPGKQEAWLSQQAFRSGVDIEDAYLHFAEDTQLLVDKPSSGLDHLLDGQPYHLLLVRNNQYSTARLPIELQADDQLILISSYPFDSFELNASAIPEISRHAADGAGAVGLWQPLAVSWHDKTSTDSQLGQFSLEQPWPSAFPRFEGRELNSGEPGLASGLRVWMLELSWAQASRVESLAIDPWLEMTRSEEQLALAIPGWDPANDKNNDGYINESEFASRANSKASARFRHQARLIPAGYLWPGTCWYRVNFLDGAINKLHAQWYQQDWQQQGLAGAYNDDMAKLLGSNQFKVLSGGKIDELPYVAGSEQAEYEYALQLAGFLQQVKSLTGTQWLAANISELNLWHYAPWPPELREVIDVWLREHYLTPAIGLNRLQRYWDNFALASQQDKSLIMASTKGGRSQLSPSSLSAWQTDIETGLALYYLFNIPGQTYYHSWNQSYRYGSGHTDTDNWAQPGIAKNMAYQPTEMLAIDLGTPEPAPGDVERVVFDNKGKEADSADTAIDGIPLEPSGWYWLQRSGWFGDFPEQGIIARRYSKGLALYRGTRDRNNPAFFDIKPIEVSLDGLYQQVKFDGSLGPQVNTVTLAGYQGVILRRVMTQKAKEQ</sequence>
<accession>A0A2T3MVQ3</accession>